<dbReference type="AlphaFoldDB" id="A0A1N7B9H7"/>
<dbReference type="OrthoDB" id="9772751at2"/>
<dbReference type="EMBL" id="FTNC01000029">
    <property type="protein sequence ID" value="SIR47952.1"/>
    <property type="molecule type" value="Genomic_DNA"/>
</dbReference>
<dbReference type="InterPro" id="IPR029063">
    <property type="entry name" value="SAM-dependent_MTases_sf"/>
</dbReference>
<dbReference type="InterPro" id="IPR041698">
    <property type="entry name" value="Methyltransf_25"/>
</dbReference>
<accession>A0A1N7B9H7</accession>
<protein>
    <submittedName>
        <fullName evidence="2">Methyltransferase domain-containing protein</fullName>
    </submittedName>
</protein>
<gene>
    <name evidence="2" type="ORF">SAMN05421834_12921</name>
</gene>
<dbReference type="GO" id="GO:0032259">
    <property type="term" value="P:methylation"/>
    <property type="evidence" value="ECO:0007669"/>
    <property type="project" value="UniProtKB-KW"/>
</dbReference>
<keyword evidence="2" id="KW-0808">Transferase</keyword>
<dbReference type="SUPFAM" id="SSF53335">
    <property type="entry name" value="S-adenosyl-L-methionine-dependent methyltransferases"/>
    <property type="match status" value="1"/>
</dbReference>
<dbReference type="CDD" id="cd02440">
    <property type="entry name" value="AdoMet_MTases"/>
    <property type="match status" value="1"/>
</dbReference>
<reference evidence="3" key="1">
    <citation type="submission" date="2017-01" db="EMBL/GenBank/DDBJ databases">
        <authorList>
            <person name="Varghese N."/>
            <person name="Submissions S."/>
        </authorList>
    </citation>
    <scope>NUCLEOTIDE SEQUENCE [LARGE SCALE GENOMIC DNA]</scope>
    <source>
        <strain evidence="3">ATCC 700103</strain>
    </source>
</reference>
<dbReference type="STRING" id="56779.SAMN05421834_12921"/>
<dbReference type="Gene3D" id="3.40.50.150">
    <property type="entry name" value="Vaccinia Virus protein VP39"/>
    <property type="match status" value="1"/>
</dbReference>
<dbReference type="Proteomes" id="UP000185669">
    <property type="component" value="Unassembled WGS sequence"/>
</dbReference>
<organism evidence="2 3">
    <name type="scientific">Halanaerobium kushneri</name>
    <dbReference type="NCBI Taxonomy" id="56779"/>
    <lineage>
        <taxon>Bacteria</taxon>
        <taxon>Bacillati</taxon>
        <taxon>Bacillota</taxon>
        <taxon>Clostridia</taxon>
        <taxon>Halanaerobiales</taxon>
        <taxon>Halanaerobiaceae</taxon>
        <taxon>Halanaerobium</taxon>
    </lineage>
</organism>
<dbReference type="InterPro" id="IPR050447">
    <property type="entry name" value="Erg6_SMT_methyltransf"/>
</dbReference>
<evidence type="ECO:0000259" key="1">
    <source>
        <dbReference type="Pfam" id="PF13649"/>
    </source>
</evidence>
<dbReference type="Pfam" id="PF13649">
    <property type="entry name" value="Methyltransf_25"/>
    <property type="match status" value="1"/>
</dbReference>
<dbReference type="PANTHER" id="PTHR44068">
    <property type="entry name" value="ZGC:194242"/>
    <property type="match status" value="1"/>
</dbReference>
<feature type="domain" description="Methyltransferase" evidence="1">
    <location>
        <begin position="42"/>
        <end position="136"/>
    </location>
</feature>
<dbReference type="RefSeq" id="WP_076545984.1">
    <property type="nucleotide sequence ID" value="NZ_FTNC01000029.1"/>
</dbReference>
<dbReference type="GO" id="GO:0008168">
    <property type="term" value="F:methyltransferase activity"/>
    <property type="evidence" value="ECO:0007669"/>
    <property type="project" value="UniProtKB-KW"/>
</dbReference>
<keyword evidence="2" id="KW-0489">Methyltransferase</keyword>
<evidence type="ECO:0000313" key="3">
    <source>
        <dbReference type="Proteomes" id="UP000185669"/>
    </source>
</evidence>
<sequence length="250" mass="28723">MTELELLLDFHIEGKRQGPGNTEDTIKALSFMELNEDENLKVADIGCGTGAQTITLAKNIKGEITAVDLFTEFLNELNSRAEELGLAHKINTLKKSMDDLPFGREEFDIIWSEGAVYIMGFEAGIKYWKEFLKTGGYLAVSEITWLTNSRPVAIEEHWNSEYPEIDTASSKIKILEKNGFSPVGYFCLPESSWIDSYYKPMEERFDNFLKKHNYSAAAGQLIEKEKEEIRLYKKYKNYLSYGFYIAKKIR</sequence>
<keyword evidence="3" id="KW-1185">Reference proteome</keyword>
<proteinExistence type="predicted"/>
<name>A0A1N7B9H7_9FIRM</name>
<dbReference type="PANTHER" id="PTHR44068:SF11">
    <property type="entry name" value="GERANYL DIPHOSPHATE 2-C-METHYLTRANSFERASE"/>
    <property type="match status" value="1"/>
</dbReference>
<evidence type="ECO:0000313" key="2">
    <source>
        <dbReference type="EMBL" id="SIR47952.1"/>
    </source>
</evidence>